<evidence type="ECO:0000313" key="3">
    <source>
        <dbReference type="Proteomes" id="UP000053105"/>
    </source>
</evidence>
<organism evidence="2 3">
    <name type="scientific">Melipona quadrifasciata</name>
    <dbReference type="NCBI Taxonomy" id="166423"/>
    <lineage>
        <taxon>Eukaryota</taxon>
        <taxon>Metazoa</taxon>
        <taxon>Ecdysozoa</taxon>
        <taxon>Arthropoda</taxon>
        <taxon>Hexapoda</taxon>
        <taxon>Insecta</taxon>
        <taxon>Pterygota</taxon>
        <taxon>Neoptera</taxon>
        <taxon>Endopterygota</taxon>
        <taxon>Hymenoptera</taxon>
        <taxon>Apocrita</taxon>
        <taxon>Aculeata</taxon>
        <taxon>Apoidea</taxon>
        <taxon>Anthophila</taxon>
        <taxon>Apidae</taxon>
        <taxon>Melipona</taxon>
    </lineage>
</organism>
<dbReference type="AlphaFoldDB" id="A0A0M9A7F5"/>
<accession>A0A0M9A7F5</accession>
<name>A0A0M9A7F5_9HYME</name>
<dbReference type="EMBL" id="KQ435727">
    <property type="protein sequence ID" value="KOX78016.1"/>
    <property type="molecule type" value="Genomic_DNA"/>
</dbReference>
<feature type="compositionally biased region" description="Basic and acidic residues" evidence="1">
    <location>
        <begin position="1"/>
        <end position="46"/>
    </location>
</feature>
<feature type="region of interest" description="Disordered" evidence="1">
    <location>
        <begin position="1"/>
        <end position="48"/>
    </location>
</feature>
<dbReference type="Proteomes" id="UP000053105">
    <property type="component" value="Unassembled WGS sequence"/>
</dbReference>
<proteinExistence type="predicted"/>
<reference evidence="2 3" key="1">
    <citation type="submission" date="2015-07" db="EMBL/GenBank/DDBJ databases">
        <title>The genome of Melipona quadrifasciata.</title>
        <authorList>
            <person name="Pan H."/>
            <person name="Kapheim K."/>
        </authorList>
    </citation>
    <scope>NUCLEOTIDE SEQUENCE [LARGE SCALE GENOMIC DNA]</scope>
    <source>
        <strain evidence="2">0111107301</strain>
        <tissue evidence="2">Whole body</tissue>
    </source>
</reference>
<gene>
    <name evidence="2" type="ORF">WN51_05904</name>
</gene>
<protein>
    <submittedName>
        <fullName evidence="2">Uncharacterized protein</fullName>
    </submittedName>
</protein>
<sequence length="64" mass="7320">MAPERKDMGKYGNKDNRRGSFGEERRLSKRTGEIKKNPEGTKREKQNSTITAIAVELIKAIEEQ</sequence>
<evidence type="ECO:0000313" key="2">
    <source>
        <dbReference type="EMBL" id="KOX78016.1"/>
    </source>
</evidence>
<keyword evidence="3" id="KW-1185">Reference proteome</keyword>
<evidence type="ECO:0000256" key="1">
    <source>
        <dbReference type="SAM" id="MobiDB-lite"/>
    </source>
</evidence>